<name>A0AAD5MUF2_PARTN</name>
<proteinExistence type="predicted"/>
<accession>A0AAD5MUF2</accession>
<evidence type="ECO:0000313" key="1">
    <source>
        <dbReference type="EMBL" id="KAJ1362903.1"/>
    </source>
</evidence>
<gene>
    <name evidence="1" type="ORF">KIN20_022622</name>
</gene>
<comment type="caution">
    <text evidence="1">The sequence shown here is derived from an EMBL/GenBank/DDBJ whole genome shotgun (WGS) entry which is preliminary data.</text>
</comment>
<keyword evidence="2" id="KW-1185">Reference proteome</keyword>
<evidence type="ECO:0000313" key="2">
    <source>
        <dbReference type="Proteomes" id="UP001196413"/>
    </source>
</evidence>
<organism evidence="1 2">
    <name type="scientific">Parelaphostrongylus tenuis</name>
    <name type="common">Meningeal worm</name>
    <dbReference type="NCBI Taxonomy" id="148309"/>
    <lineage>
        <taxon>Eukaryota</taxon>
        <taxon>Metazoa</taxon>
        <taxon>Ecdysozoa</taxon>
        <taxon>Nematoda</taxon>
        <taxon>Chromadorea</taxon>
        <taxon>Rhabditida</taxon>
        <taxon>Rhabditina</taxon>
        <taxon>Rhabditomorpha</taxon>
        <taxon>Strongyloidea</taxon>
        <taxon>Metastrongylidae</taxon>
        <taxon>Parelaphostrongylus</taxon>
    </lineage>
</organism>
<dbReference type="AlphaFoldDB" id="A0AAD5MUF2"/>
<protein>
    <submittedName>
        <fullName evidence="1">Uncharacterized protein</fullName>
    </submittedName>
</protein>
<sequence length="191" mass="21105">MVMTFPKKSYLFNASKDIVPHVRCNFIFSIKANRSTISSEQLNGDRGRDLWSGTLLQDLTNGCPSHFSEAAVSLESCWRRGVSYVPLPWSATLLVFGSLPLFFTLDLCLCFRYYVWNDRAVEGRGPPNRLILSRVYLRCSYIVSGACGYGGGPSPLGSAWPASGDGSESMYIESEKLSDIFNHPMAPTLGV</sequence>
<dbReference type="Proteomes" id="UP001196413">
    <property type="component" value="Unassembled WGS sequence"/>
</dbReference>
<dbReference type="EMBL" id="JAHQIW010004561">
    <property type="protein sequence ID" value="KAJ1362903.1"/>
    <property type="molecule type" value="Genomic_DNA"/>
</dbReference>
<reference evidence="1" key="1">
    <citation type="submission" date="2021-06" db="EMBL/GenBank/DDBJ databases">
        <title>Parelaphostrongylus tenuis whole genome reference sequence.</title>
        <authorList>
            <person name="Garwood T.J."/>
            <person name="Larsen P.A."/>
            <person name="Fountain-Jones N.M."/>
            <person name="Garbe J.R."/>
            <person name="Macchietto M.G."/>
            <person name="Kania S.A."/>
            <person name="Gerhold R.W."/>
            <person name="Richards J.E."/>
            <person name="Wolf T.M."/>
        </authorList>
    </citation>
    <scope>NUCLEOTIDE SEQUENCE</scope>
    <source>
        <strain evidence="1">MNPRO001-30</strain>
        <tissue evidence="1">Meninges</tissue>
    </source>
</reference>